<gene>
    <name evidence="1" type="ORF">Taro_042635</name>
</gene>
<evidence type="ECO:0000313" key="1">
    <source>
        <dbReference type="EMBL" id="MQM09759.1"/>
    </source>
</evidence>
<sequence length="98" mass="10210">MLPSPVWYVCGLWAAPGWSIPWVCLSAGVTIVVHVATQEEAVAVATHYPVVTGLLSQCPSPSRWYRDGLEGRDSTCVVSGVSVVPVGVSTSALGLACP</sequence>
<keyword evidence="2" id="KW-1185">Reference proteome</keyword>
<evidence type="ECO:0000313" key="2">
    <source>
        <dbReference type="Proteomes" id="UP000652761"/>
    </source>
</evidence>
<name>A0A843WIX2_COLES</name>
<dbReference type="Proteomes" id="UP000652761">
    <property type="component" value="Unassembled WGS sequence"/>
</dbReference>
<dbReference type="EMBL" id="NMUH01004465">
    <property type="protein sequence ID" value="MQM09759.1"/>
    <property type="molecule type" value="Genomic_DNA"/>
</dbReference>
<comment type="caution">
    <text evidence="1">The sequence shown here is derived from an EMBL/GenBank/DDBJ whole genome shotgun (WGS) entry which is preliminary data.</text>
</comment>
<accession>A0A843WIX2</accession>
<reference evidence="1" key="1">
    <citation type="submission" date="2017-07" db="EMBL/GenBank/DDBJ databases">
        <title>Taro Niue Genome Assembly and Annotation.</title>
        <authorList>
            <person name="Atibalentja N."/>
            <person name="Keating K."/>
            <person name="Fields C.J."/>
        </authorList>
    </citation>
    <scope>NUCLEOTIDE SEQUENCE</scope>
    <source>
        <strain evidence="1">Niue_2</strain>
        <tissue evidence="1">Leaf</tissue>
    </source>
</reference>
<protein>
    <submittedName>
        <fullName evidence="1">Uncharacterized protein</fullName>
    </submittedName>
</protein>
<organism evidence="1 2">
    <name type="scientific">Colocasia esculenta</name>
    <name type="common">Wild taro</name>
    <name type="synonym">Arum esculentum</name>
    <dbReference type="NCBI Taxonomy" id="4460"/>
    <lineage>
        <taxon>Eukaryota</taxon>
        <taxon>Viridiplantae</taxon>
        <taxon>Streptophyta</taxon>
        <taxon>Embryophyta</taxon>
        <taxon>Tracheophyta</taxon>
        <taxon>Spermatophyta</taxon>
        <taxon>Magnoliopsida</taxon>
        <taxon>Liliopsida</taxon>
        <taxon>Araceae</taxon>
        <taxon>Aroideae</taxon>
        <taxon>Colocasieae</taxon>
        <taxon>Colocasia</taxon>
    </lineage>
</organism>
<proteinExistence type="predicted"/>
<dbReference type="AlphaFoldDB" id="A0A843WIX2"/>